<comment type="caution">
    <text evidence="11">The sequence shown here is derived from an EMBL/GenBank/DDBJ whole genome shotgun (WGS) entry which is preliminary data.</text>
</comment>
<evidence type="ECO:0000256" key="1">
    <source>
        <dbReference type="ARBA" id="ARBA00001981"/>
    </source>
</evidence>
<evidence type="ECO:0000313" key="11">
    <source>
        <dbReference type="EMBL" id="HGQ18978.1"/>
    </source>
</evidence>
<dbReference type="InterPro" id="IPR001204">
    <property type="entry name" value="Phos_transporter"/>
</dbReference>
<feature type="transmembrane region" description="Helical" evidence="9">
    <location>
        <begin position="319"/>
        <end position="345"/>
    </location>
</feature>
<evidence type="ECO:0000256" key="9">
    <source>
        <dbReference type="SAM" id="Phobius"/>
    </source>
</evidence>
<name>A0A7J3JSB3_9CREN</name>
<dbReference type="GO" id="GO:0035435">
    <property type="term" value="P:phosphate ion transmembrane transport"/>
    <property type="evidence" value="ECO:0007669"/>
    <property type="project" value="TreeGrafter"/>
</dbReference>
<evidence type="ECO:0000256" key="7">
    <source>
        <dbReference type="ARBA" id="ARBA00022989"/>
    </source>
</evidence>
<dbReference type="GO" id="GO:0005315">
    <property type="term" value="F:phosphate transmembrane transporter activity"/>
    <property type="evidence" value="ECO:0007669"/>
    <property type="project" value="InterPro"/>
</dbReference>
<dbReference type="AlphaFoldDB" id="A0A7J3JSB3"/>
<feature type="transmembrane region" description="Helical" evidence="9">
    <location>
        <begin position="225"/>
        <end position="244"/>
    </location>
</feature>
<dbReference type="PANTHER" id="PTHR11101:SF80">
    <property type="entry name" value="PHOSPHATE TRANSPORTER"/>
    <property type="match status" value="1"/>
</dbReference>
<gene>
    <name evidence="10" type="ORF">ENT87_08620</name>
    <name evidence="11" type="ORF">ENU30_08430</name>
</gene>
<evidence type="ECO:0000256" key="6">
    <source>
        <dbReference type="ARBA" id="ARBA00022692"/>
    </source>
</evidence>
<organism evidence="11">
    <name type="scientific">Ignisphaera aggregans</name>
    <dbReference type="NCBI Taxonomy" id="334771"/>
    <lineage>
        <taxon>Archaea</taxon>
        <taxon>Thermoproteota</taxon>
        <taxon>Thermoprotei</taxon>
        <taxon>Desulfurococcales</taxon>
        <taxon>Desulfurococcaceae</taxon>
        <taxon>Ignisphaera</taxon>
    </lineage>
</organism>
<feature type="transmembrane region" description="Helical" evidence="9">
    <location>
        <begin position="182"/>
        <end position="199"/>
    </location>
</feature>
<evidence type="ECO:0000256" key="5">
    <source>
        <dbReference type="ARBA" id="ARBA00022592"/>
    </source>
</evidence>
<comment type="function">
    <text evidence="1">Potential transporter for phosphate.</text>
</comment>
<proteinExistence type="inferred from homology"/>
<dbReference type="EMBL" id="DTBZ01000156">
    <property type="protein sequence ID" value="HGQ18978.1"/>
    <property type="molecule type" value="Genomic_DNA"/>
</dbReference>
<feature type="transmembrane region" description="Helical" evidence="9">
    <location>
        <begin position="59"/>
        <end position="77"/>
    </location>
</feature>
<dbReference type="GO" id="GO:0016020">
    <property type="term" value="C:membrane"/>
    <property type="evidence" value="ECO:0007669"/>
    <property type="project" value="UniProtKB-SubCell"/>
</dbReference>
<dbReference type="Pfam" id="PF01384">
    <property type="entry name" value="PHO4"/>
    <property type="match status" value="2"/>
</dbReference>
<feature type="transmembrane region" description="Helical" evidence="9">
    <location>
        <begin position="150"/>
        <end position="170"/>
    </location>
</feature>
<keyword evidence="5" id="KW-0592">Phosphate transport</keyword>
<evidence type="ECO:0000256" key="3">
    <source>
        <dbReference type="ARBA" id="ARBA00009916"/>
    </source>
</evidence>
<keyword evidence="6 9" id="KW-0812">Transmembrane</keyword>
<comment type="subcellular location">
    <subcellularLocation>
        <location evidence="2">Membrane</location>
        <topology evidence="2">Multi-pass membrane protein</topology>
    </subcellularLocation>
</comment>
<reference evidence="11" key="1">
    <citation type="journal article" date="2020" name="mSystems">
        <title>Genome- and Community-Level Interaction Insights into Carbon Utilization and Element Cycling Functions of Hydrothermarchaeota in Hydrothermal Sediment.</title>
        <authorList>
            <person name="Zhou Z."/>
            <person name="Liu Y."/>
            <person name="Xu W."/>
            <person name="Pan J."/>
            <person name="Luo Z.H."/>
            <person name="Li M."/>
        </authorList>
    </citation>
    <scope>NUCLEOTIDE SEQUENCE [LARGE SCALE GENOMIC DNA]</scope>
    <source>
        <strain evidence="10">SpSt-618</strain>
        <strain evidence="11">SpSt-657</strain>
    </source>
</reference>
<dbReference type="PANTHER" id="PTHR11101">
    <property type="entry name" value="PHOSPHATE TRANSPORTER"/>
    <property type="match status" value="1"/>
</dbReference>
<comment type="similarity">
    <text evidence="3">Belongs to the inorganic phosphate transporter (PiT) (TC 2.A.20) family.</text>
</comment>
<feature type="transmembrane region" description="Helical" evidence="9">
    <location>
        <begin position="291"/>
        <end position="307"/>
    </location>
</feature>
<accession>A0A7J3JSB3</accession>
<dbReference type="EMBL" id="DTAI01000255">
    <property type="protein sequence ID" value="HGN37588.1"/>
    <property type="molecule type" value="Genomic_DNA"/>
</dbReference>
<keyword evidence="7 9" id="KW-1133">Transmembrane helix</keyword>
<evidence type="ECO:0000256" key="2">
    <source>
        <dbReference type="ARBA" id="ARBA00004141"/>
    </source>
</evidence>
<evidence type="ECO:0000256" key="8">
    <source>
        <dbReference type="ARBA" id="ARBA00023136"/>
    </source>
</evidence>
<protein>
    <submittedName>
        <fullName evidence="11">Inorganic phosphate transporter</fullName>
    </submittedName>
</protein>
<keyword evidence="8 9" id="KW-0472">Membrane</keyword>
<keyword evidence="4" id="KW-0813">Transport</keyword>
<feature type="transmembrane region" description="Helical" evidence="9">
    <location>
        <begin position="89"/>
        <end position="109"/>
    </location>
</feature>
<sequence length="351" mass="37306">MFSSNSHIYNHSVYKMMPLIIAGLGISALMALSMGANDLANSIAPIVGSKVLNFQHTLILFFTSSFVGAVLQGFMVIKTLGKGIVSDVELLGSISASLAAFIWIMLASIKGIPISTTHSITGSVIGIGMAYTFLEGRAVSINLDIVSKIVLSWITSPLSAMAIAIPLYFLTEKMLGRYNNKHITPLALAMAILAAYSFGTNDVGNAIGVYVSITSKTLSIPDSTTMRLLAIYSTIFIGLGGALLGRRVVETMAYRITRLDITTSVAANADAIAVLLYTTIPYILFGYGMPVSTTYAAAGAIIGAGIAKYRSLKALNLKLILFIMFAWVITLPVTSSLAIAIYSLLKHLLLG</sequence>
<evidence type="ECO:0000256" key="4">
    <source>
        <dbReference type="ARBA" id="ARBA00022448"/>
    </source>
</evidence>
<evidence type="ECO:0000313" key="10">
    <source>
        <dbReference type="EMBL" id="HGN37588.1"/>
    </source>
</evidence>